<feature type="region of interest" description="Disordered" evidence="3">
    <location>
        <begin position="302"/>
        <end position="337"/>
    </location>
</feature>
<dbReference type="InterPro" id="IPR001849">
    <property type="entry name" value="PH_domain"/>
</dbReference>
<dbReference type="SUPFAM" id="SSF50729">
    <property type="entry name" value="PH domain-like"/>
    <property type="match status" value="1"/>
</dbReference>
<dbReference type="SMART" id="SM00233">
    <property type="entry name" value="PH"/>
    <property type="match status" value="1"/>
</dbReference>
<accession>H2Z5D7</accession>
<proteinExistence type="predicted"/>
<dbReference type="InterPro" id="IPR023578">
    <property type="entry name" value="Ras_GEF_dom_sf"/>
</dbReference>
<name>H2Z5D7_CIOSA</name>
<dbReference type="PANTHER" id="PTHR23113">
    <property type="entry name" value="GUANINE NUCLEOTIDE EXCHANGE FACTOR"/>
    <property type="match status" value="1"/>
</dbReference>
<reference evidence="6" key="3">
    <citation type="submission" date="2025-09" db="UniProtKB">
        <authorList>
            <consortium name="Ensembl"/>
        </authorList>
    </citation>
    <scope>IDENTIFICATION</scope>
</reference>
<protein>
    <recommendedName>
        <fullName evidence="8">Ras-GEF domain-containing protein</fullName>
    </recommendedName>
</protein>
<dbReference type="InterPro" id="IPR036964">
    <property type="entry name" value="RASGEF_cat_dom_sf"/>
</dbReference>
<sequence length="494" mass="55876">MKSFDAVVFHVLKVSPEEFAKQLTLLDFPVFCAIKPDELTNCGWTKKEKFKLSPNVVAMTQRFNHTSFWVIREILNAGTLKIRAEVLSHFIKIAKKLVDLNNLHSLMAVVQSLSSSSIFRLTKTWALVNKHQKATFDRLLALVKEDDNRWMLRSHMEAIKLPCIPFLGMYLSDIMYINSAHPDTGGLESTERTNKMNNVLRVMAEFQQSKYDHLQEQPHIKNYLNSVKYIEELQKFLEEDNYKLSLKIEPTISHPQSTPEQKLNRSREDGSLPRSALPPSTVTTSLLDDSIITAPSSLASSSSSATRMSIAGGNSGSIGSNMSTPRKEKPNSHKKSDIKVAISKLRIQDGVASNPSSIAELTSSKYTKQYFVSPRPVVSQCSTHSLFEEGKRLSVTPSRATMSHWTKYWVCLCDTQLVYYAAKTIRGQERSHFKARPCKAISIRGWMVLYSEDPSRLDCFQLSNPDNGNVYRFQSENKDIALVWISNLKEAVKG</sequence>
<dbReference type="GO" id="GO:0005085">
    <property type="term" value="F:guanyl-nucleotide exchange factor activity"/>
    <property type="evidence" value="ECO:0007669"/>
    <property type="project" value="UniProtKB-KW"/>
</dbReference>
<evidence type="ECO:0000256" key="1">
    <source>
        <dbReference type="ARBA" id="ARBA00022658"/>
    </source>
</evidence>
<evidence type="ECO:0000256" key="2">
    <source>
        <dbReference type="PROSITE-ProRule" id="PRU00168"/>
    </source>
</evidence>
<dbReference type="InterPro" id="IPR011993">
    <property type="entry name" value="PH-like_dom_sf"/>
</dbReference>
<dbReference type="PANTHER" id="PTHR23113:SF368">
    <property type="entry name" value="CELL DIVISION CONTROL PROTEIN 25"/>
    <property type="match status" value="1"/>
</dbReference>
<keyword evidence="1 2" id="KW-0344">Guanine-nucleotide releasing factor</keyword>
<dbReference type="InterPro" id="IPR001895">
    <property type="entry name" value="RASGEF_cat_dom"/>
</dbReference>
<dbReference type="GeneTree" id="ENSGT00940000154079"/>
<reference evidence="6" key="2">
    <citation type="submission" date="2025-08" db="UniProtKB">
        <authorList>
            <consortium name="Ensembl"/>
        </authorList>
    </citation>
    <scope>IDENTIFICATION</scope>
</reference>
<organism evidence="6 7">
    <name type="scientific">Ciona savignyi</name>
    <name type="common">Pacific transparent sea squirt</name>
    <dbReference type="NCBI Taxonomy" id="51511"/>
    <lineage>
        <taxon>Eukaryota</taxon>
        <taxon>Metazoa</taxon>
        <taxon>Chordata</taxon>
        <taxon>Tunicata</taxon>
        <taxon>Ascidiacea</taxon>
        <taxon>Phlebobranchia</taxon>
        <taxon>Cionidae</taxon>
        <taxon>Ciona</taxon>
    </lineage>
</organism>
<reference evidence="7" key="1">
    <citation type="submission" date="2003-08" db="EMBL/GenBank/DDBJ databases">
        <authorList>
            <person name="Birren B."/>
            <person name="Nusbaum C."/>
            <person name="Abebe A."/>
            <person name="Abouelleil A."/>
            <person name="Adekoya E."/>
            <person name="Ait-zahra M."/>
            <person name="Allen N."/>
            <person name="Allen T."/>
            <person name="An P."/>
            <person name="Anderson M."/>
            <person name="Anderson S."/>
            <person name="Arachchi H."/>
            <person name="Armbruster J."/>
            <person name="Bachantsang P."/>
            <person name="Baldwin J."/>
            <person name="Barry A."/>
            <person name="Bayul T."/>
            <person name="Blitshsteyn B."/>
            <person name="Bloom T."/>
            <person name="Blye J."/>
            <person name="Boguslavskiy L."/>
            <person name="Borowsky M."/>
            <person name="Boukhgalter B."/>
            <person name="Brunache A."/>
            <person name="Butler J."/>
            <person name="Calixte N."/>
            <person name="Calvo S."/>
            <person name="Camarata J."/>
            <person name="Campo K."/>
            <person name="Chang J."/>
            <person name="Cheshatsang Y."/>
            <person name="Citroen M."/>
            <person name="Collymore A."/>
            <person name="Considine T."/>
            <person name="Cook A."/>
            <person name="Cooke P."/>
            <person name="Corum B."/>
            <person name="Cuomo C."/>
            <person name="David R."/>
            <person name="Dawoe T."/>
            <person name="Degray S."/>
            <person name="Dodge S."/>
            <person name="Dooley K."/>
            <person name="Dorje P."/>
            <person name="Dorjee K."/>
            <person name="Dorris L."/>
            <person name="Duffey N."/>
            <person name="Dupes A."/>
            <person name="Elkins T."/>
            <person name="Engels R."/>
            <person name="Erickson J."/>
            <person name="Farina A."/>
            <person name="Faro S."/>
            <person name="Ferreira P."/>
            <person name="Fischer H."/>
            <person name="Fitzgerald M."/>
            <person name="Foley K."/>
            <person name="Gage D."/>
            <person name="Galagan J."/>
            <person name="Gearin G."/>
            <person name="Gnerre S."/>
            <person name="Gnirke A."/>
            <person name="Goyette A."/>
            <person name="Graham J."/>
            <person name="Grandbois E."/>
            <person name="Gyaltsen K."/>
            <person name="Hafez N."/>
            <person name="Hagopian D."/>
            <person name="Hagos B."/>
            <person name="Hall J."/>
            <person name="Hatcher B."/>
            <person name="Heller A."/>
            <person name="Higgins H."/>
            <person name="Honan T."/>
            <person name="Horn A."/>
            <person name="Houde N."/>
            <person name="Hughes L."/>
            <person name="Hulme W."/>
            <person name="Husby E."/>
            <person name="Iliev I."/>
            <person name="Jaffe D."/>
            <person name="Jones C."/>
            <person name="Kamal M."/>
            <person name="Kamat A."/>
            <person name="Kamvysselis M."/>
            <person name="Karlsson E."/>
            <person name="Kells C."/>
            <person name="Kieu A."/>
            <person name="Kisner P."/>
            <person name="Kodira C."/>
            <person name="Kulbokas E."/>
            <person name="Labutti K."/>
            <person name="Lama D."/>
            <person name="Landers T."/>
            <person name="Leger J."/>
            <person name="Levine S."/>
            <person name="Lewis D."/>
            <person name="Lewis T."/>
            <person name="Lindblad-toh K."/>
            <person name="Liu X."/>
            <person name="Lokyitsang T."/>
            <person name="Lokyitsang Y."/>
            <person name="Lucien O."/>
            <person name="Lui A."/>
            <person name="Ma L.J."/>
            <person name="Mabbitt R."/>
            <person name="Macdonald J."/>
            <person name="Maclean C."/>
            <person name="Major J."/>
            <person name="Manning J."/>
            <person name="Marabella R."/>
            <person name="Maru K."/>
            <person name="Matthews C."/>
            <person name="Mauceli E."/>
            <person name="Mccarthy M."/>
            <person name="Mcdonough S."/>
            <person name="Mcghee T."/>
            <person name="Meldrim J."/>
            <person name="Meneus L."/>
            <person name="Mesirov J."/>
            <person name="Mihalev A."/>
            <person name="Mihova T."/>
            <person name="Mikkelsen T."/>
            <person name="Mlenga V."/>
            <person name="Moru K."/>
            <person name="Mozes J."/>
            <person name="Mulrain L."/>
            <person name="Munson G."/>
            <person name="Naylor J."/>
            <person name="Newes C."/>
            <person name="Nguyen C."/>
            <person name="Nguyen N."/>
            <person name="Nguyen T."/>
            <person name="Nicol R."/>
            <person name="Nielsen C."/>
            <person name="Nizzari M."/>
            <person name="Norbu C."/>
            <person name="Norbu N."/>
            <person name="O'donnell P."/>
            <person name="Okoawo O."/>
            <person name="O'leary S."/>
            <person name="Omotosho B."/>
            <person name="O'neill K."/>
            <person name="Osman S."/>
            <person name="Parker S."/>
            <person name="Perrin D."/>
            <person name="Phunkhang P."/>
            <person name="Piqani B."/>
            <person name="Purcell S."/>
            <person name="Rachupka T."/>
            <person name="Ramasamy U."/>
            <person name="Rameau R."/>
            <person name="Ray V."/>
            <person name="Raymond C."/>
            <person name="Retta R."/>
            <person name="Richardson S."/>
            <person name="Rise C."/>
            <person name="Rodriguez J."/>
            <person name="Rogers J."/>
            <person name="Rogov P."/>
            <person name="Rutman M."/>
            <person name="Schupbach R."/>
            <person name="Seaman C."/>
            <person name="Settipalli S."/>
            <person name="Sharpe T."/>
            <person name="Sheridan J."/>
            <person name="Sherpa N."/>
            <person name="Shi J."/>
            <person name="Smirnov S."/>
            <person name="Smith C."/>
            <person name="Sougnez C."/>
            <person name="Spencer B."/>
            <person name="Stalker J."/>
            <person name="Stange-thomann N."/>
            <person name="Stavropoulos S."/>
            <person name="Stetson K."/>
            <person name="Stone C."/>
            <person name="Stone S."/>
            <person name="Stubbs M."/>
            <person name="Talamas J."/>
            <person name="Tchuinga P."/>
            <person name="Tenzing P."/>
            <person name="Tesfaye S."/>
            <person name="Theodore J."/>
            <person name="Thoulutsang Y."/>
            <person name="Topham K."/>
            <person name="Towey S."/>
            <person name="Tsamla T."/>
            <person name="Tsomo N."/>
            <person name="Vallee D."/>
            <person name="Vassiliev H."/>
            <person name="Venkataraman V."/>
            <person name="Vinson J."/>
            <person name="Vo A."/>
            <person name="Wade C."/>
            <person name="Wang S."/>
            <person name="Wangchuk T."/>
            <person name="Wangdi T."/>
            <person name="Whittaker C."/>
            <person name="Wilkinson J."/>
            <person name="Wu Y."/>
            <person name="Wyman D."/>
            <person name="Yadav S."/>
            <person name="Yang S."/>
            <person name="Yang X."/>
            <person name="Yeager S."/>
            <person name="Yee E."/>
            <person name="Young G."/>
            <person name="Zainoun J."/>
            <person name="Zembeck L."/>
            <person name="Zimmer A."/>
            <person name="Zody M."/>
            <person name="Lander E."/>
        </authorList>
    </citation>
    <scope>NUCLEOTIDE SEQUENCE [LARGE SCALE GENOMIC DNA]</scope>
</reference>
<dbReference type="GO" id="GO:0007265">
    <property type="term" value="P:Ras protein signal transduction"/>
    <property type="evidence" value="ECO:0007669"/>
    <property type="project" value="TreeGrafter"/>
</dbReference>
<dbReference type="Gene3D" id="2.30.29.30">
    <property type="entry name" value="Pleckstrin-homology domain (PH domain)/Phosphotyrosine-binding domain (PTB)"/>
    <property type="match status" value="1"/>
</dbReference>
<dbReference type="PROSITE" id="PS50009">
    <property type="entry name" value="RASGEF_CAT"/>
    <property type="match status" value="1"/>
</dbReference>
<dbReference type="Pfam" id="PF00617">
    <property type="entry name" value="RasGEF"/>
    <property type="match status" value="1"/>
</dbReference>
<evidence type="ECO:0000313" key="6">
    <source>
        <dbReference type="Ensembl" id="ENSCSAVP00000012799.1"/>
    </source>
</evidence>
<dbReference type="SUPFAM" id="SSF48366">
    <property type="entry name" value="Ras GEF"/>
    <property type="match status" value="1"/>
</dbReference>
<dbReference type="Pfam" id="PF00169">
    <property type="entry name" value="PH"/>
    <property type="match status" value="1"/>
</dbReference>
<feature type="region of interest" description="Disordered" evidence="3">
    <location>
        <begin position="248"/>
        <end position="282"/>
    </location>
</feature>
<dbReference type="Proteomes" id="UP000007875">
    <property type="component" value="Unassembled WGS sequence"/>
</dbReference>
<dbReference type="Gene3D" id="1.10.840.10">
    <property type="entry name" value="Ras guanine-nucleotide exchange factors catalytic domain"/>
    <property type="match status" value="1"/>
</dbReference>
<feature type="compositionally biased region" description="Low complexity" evidence="3">
    <location>
        <begin position="302"/>
        <end position="323"/>
    </location>
</feature>
<dbReference type="AlphaFoldDB" id="H2Z5D7"/>
<evidence type="ECO:0008006" key="8">
    <source>
        <dbReference type="Google" id="ProtNLM"/>
    </source>
</evidence>
<dbReference type="Ensembl" id="ENSCSAVT00000012948.1">
    <property type="protein sequence ID" value="ENSCSAVP00000012799.1"/>
    <property type="gene ID" value="ENSCSAVG00000007520.1"/>
</dbReference>
<evidence type="ECO:0000313" key="7">
    <source>
        <dbReference type="Proteomes" id="UP000007875"/>
    </source>
</evidence>
<feature type="compositionally biased region" description="Basic and acidic residues" evidence="3">
    <location>
        <begin position="262"/>
        <end position="271"/>
    </location>
</feature>
<feature type="domain" description="PH" evidence="4">
    <location>
        <begin position="385"/>
        <end position="493"/>
    </location>
</feature>
<dbReference type="GO" id="GO:0005886">
    <property type="term" value="C:plasma membrane"/>
    <property type="evidence" value="ECO:0007669"/>
    <property type="project" value="TreeGrafter"/>
</dbReference>
<feature type="compositionally biased region" description="Basic and acidic residues" evidence="3">
    <location>
        <begin position="325"/>
        <end position="337"/>
    </location>
</feature>
<dbReference type="InterPro" id="IPR008937">
    <property type="entry name" value="Ras-like_GEF"/>
</dbReference>
<dbReference type="PROSITE" id="PS50003">
    <property type="entry name" value="PH_DOMAIN"/>
    <property type="match status" value="1"/>
</dbReference>
<keyword evidence="7" id="KW-1185">Reference proteome</keyword>
<dbReference type="SMART" id="SM00147">
    <property type="entry name" value="RasGEF"/>
    <property type="match status" value="1"/>
</dbReference>
<evidence type="ECO:0000259" key="4">
    <source>
        <dbReference type="PROSITE" id="PS50003"/>
    </source>
</evidence>
<feature type="domain" description="Ras-GEF" evidence="5">
    <location>
        <begin position="15"/>
        <end position="251"/>
    </location>
</feature>
<evidence type="ECO:0000259" key="5">
    <source>
        <dbReference type="PROSITE" id="PS50009"/>
    </source>
</evidence>
<dbReference type="CDD" id="cd00155">
    <property type="entry name" value="RasGEF"/>
    <property type="match status" value="1"/>
</dbReference>
<evidence type="ECO:0000256" key="3">
    <source>
        <dbReference type="SAM" id="MobiDB-lite"/>
    </source>
</evidence>